<keyword evidence="2" id="KW-1185">Reference proteome</keyword>
<gene>
    <name evidence="1" type="ORF">ACFPPC_01485</name>
</gene>
<organism evidence="1 2">
    <name type="scientific">Bosea vestrisii</name>
    <dbReference type="NCBI Taxonomy" id="151416"/>
    <lineage>
        <taxon>Bacteria</taxon>
        <taxon>Pseudomonadati</taxon>
        <taxon>Pseudomonadota</taxon>
        <taxon>Alphaproteobacteria</taxon>
        <taxon>Hyphomicrobiales</taxon>
        <taxon>Boseaceae</taxon>
        <taxon>Bosea</taxon>
    </lineage>
</organism>
<accession>A0ABW0H3Y4</accession>
<proteinExistence type="predicted"/>
<dbReference type="Proteomes" id="UP001596104">
    <property type="component" value="Unassembled WGS sequence"/>
</dbReference>
<evidence type="ECO:0000313" key="1">
    <source>
        <dbReference type="EMBL" id="MFC5391310.1"/>
    </source>
</evidence>
<sequence>MYKRNQINDVLVKAIRSSHSRLSDDIILTRIKRLLDLDRKSRPPLGRITPPVFAFHDGEAAGSGRDVTFSAYSVFALFIALRLMSCGLPQGGAVDSLRKFREALEREHRRMTEVDIASLLDIEETVIASANAVGKEVLIAKGNVVEDAEKMVFFCIHADLEAVATSTRTVAGGDGPRPDNICRGKEELERRIALDAYAQSPTLIIELMNPFIQLNHLFSKTEPTRRGRRRGT</sequence>
<evidence type="ECO:0000313" key="2">
    <source>
        <dbReference type="Proteomes" id="UP001596104"/>
    </source>
</evidence>
<comment type="caution">
    <text evidence="1">The sequence shown here is derived from an EMBL/GenBank/DDBJ whole genome shotgun (WGS) entry which is preliminary data.</text>
</comment>
<dbReference type="EMBL" id="JBHSLV010000002">
    <property type="protein sequence ID" value="MFC5391310.1"/>
    <property type="molecule type" value="Genomic_DNA"/>
</dbReference>
<reference evidence="2" key="1">
    <citation type="journal article" date="2019" name="Int. J. Syst. Evol. Microbiol.">
        <title>The Global Catalogue of Microorganisms (GCM) 10K type strain sequencing project: providing services to taxonomists for standard genome sequencing and annotation.</title>
        <authorList>
            <consortium name="The Broad Institute Genomics Platform"/>
            <consortium name="The Broad Institute Genome Sequencing Center for Infectious Disease"/>
            <person name="Wu L."/>
            <person name="Ma J."/>
        </authorList>
    </citation>
    <scope>NUCLEOTIDE SEQUENCE [LARGE SCALE GENOMIC DNA]</scope>
    <source>
        <strain evidence="2">CGMCC 1.16326</strain>
    </source>
</reference>
<name>A0ABW0H3Y4_9HYPH</name>
<dbReference type="RefSeq" id="WP_377006104.1">
    <property type="nucleotide sequence ID" value="NZ_JBHSLV010000002.1"/>
</dbReference>
<protein>
    <submittedName>
        <fullName evidence="1">Uncharacterized protein</fullName>
    </submittedName>
</protein>